<organism evidence="1 2">
    <name type="scientific">Sphingobacterium psychroaquaticum</name>
    <dbReference type="NCBI Taxonomy" id="561061"/>
    <lineage>
        <taxon>Bacteria</taxon>
        <taxon>Pseudomonadati</taxon>
        <taxon>Bacteroidota</taxon>
        <taxon>Sphingobacteriia</taxon>
        <taxon>Sphingobacteriales</taxon>
        <taxon>Sphingobacteriaceae</taxon>
        <taxon>Sphingobacterium</taxon>
    </lineage>
</organism>
<dbReference type="AlphaFoldDB" id="A0A1X7I035"/>
<dbReference type="OrthoDB" id="1233056at2"/>
<dbReference type="STRING" id="561061.SAMN05660862_0299"/>
<gene>
    <name evidence="1" type="ORF">SAMN05660862_0299</name>
</gene>
<dbReference type="RefSeq" id="WP_085471200.1">
    <property type="nucleotide sequence ID" value="NZ_FXAU01000001.1"/>
</dbReference>
<accession>A0A1X7I035</accession>
<evidence type="ECO:0000313" key="2">
    <source>
        <dbReference type="Proteomes" id="UP000192980"/>
    </source>
</evidence>
<dbReference type="EMBL" id="FXAU01000001">
    <property type="protein sequence ID" value="SMG07630.1"/>
    <property type="molecule type" value="Genomic_DNA"/>
</dbReference>
<reference evidence="1 2" key="1">
    <citation type="submission" date="2017-04" db="EMBL/GenBank/DDBJ databases">
        <authorList>
            <person name="Afonso C.L."/>
            <person name="Miller P.J."/>
            <person name="Scott M.A."/>
            <person name="Spackman E."/>
            <person name="Goraichik I."/>
            <person name="Dimitrov K.M."/>
            <person name="Suarez D.L."/>
            <person name="Swayne D.E."/>
        </authorList>
    </citation>
    <scope>NUCLEOTIDE SEQUENCE [LARGE SCALE GENOMIC DNA]</scope>
    <source>
        <strain evidence="1 2">DSM 22418</strain>
    </source>
</reference>
<sequence>MNIHIKLEWKSLLMLMLLFLVTGDVDAQQRMTKIKDGTVSGTSTEPFEGSVLELETNNKGFLAPRLTTAQRDAIPAARRTAGLLIYNTTTGCFNYWESNMGTWLSICGTPPPAVMTVDCAKVKLSGTLKQGQGIDASTYLEITVVVTQPGTYDVVASTDNGYYFSTTGSFPTAGTFTLYLPGAGTPQRGYNDGEPGDQLTIKIHGIETTCKPYVPVENANVNYIIDCNTAGGVDVQGSYMLGVPMNANNKIVLRVNVTSTGYWSIRTNTVNGYSFSGSGTFTDAGVQTIELLGTGTPIDADPQVDVFTLIDNSDTPSNCSDVQIPLLAIAYTMDCGGATVNGSYMHDVTLTTSNTITLPINVTQTGDTEITTTVTDGIVFRSGPLAIREVGPQNVILYGEGKPTKSGSTTLTLTGTPGGTTQGGGTCQVIVPIDAQPVNYTMSCSSIAVQGNYRPNVAMTSSNTMTLTVTPTYVGSWSITTDTQNGVIFKGSGTFATTGAQTVTLVAEGTPLTGGDFSFNLTSNSVAGNTTCVKSLTFVYRTMNILGLGGGTYQPGSAGTSQSSRSILASSTNFGPNGIVKVERMNIHNGAYGYGSTLQSNITNNNIDIIVIGYNYIPNSATIDILVDFVVNKKGALIFSQETSTSATASIINGISGGNVTVSGTGTTYYNPILGVNDPVLNGPFGDMRLKGTGSDVNNSYYVTNVPSNMTILATQQGNASRAHIIKHNTLGFMYVGDSGWTAGDVTNTSTTIWPAKVSSSGAPLSKGYDGGAVVYNSFVYANAVAWAIKYVQDNKPE</sequence>
<proteinExistence type="predicted"/>
<protein>
    <submittedName>
        <fullName evidence="1">Uncharacterized protein</fullName>
    </submittedName>
</protein>
<evidence type="ECO:0000313" key="1">
    <source>
        <dbReference type="EMBL" id="SMG07630.1"/>
    </source>
</evidence>
<keyword evidence="2" id="KW-1185">Reference proteome</keyword>
<name>A0A1X7I035_9SPHI</name>
<dbReference type="Proteomes" id="UP000192980">
    <property type="component" value="Unassembled WGS sequence"/>
</dbReference>